<proteinExistence type="predicted"/>
<dbReference type="InterPro" id="IPR011989">
    <property type="entry name" value="ARM-like"/>
</dbReference>
<gene>
    <name evidence="1" type="ORF">GCM10011399_09240</name>
</gene>
<organism evidence="1 2">
    <name type="scientific">Subtercola lobariae</name>
    <dbReference type="NCBI Taxonomy" id="1588641"/>
    <lineage>
        <taxon>Bacteria</taxon>
        <taxon>Bacillati</taxon>
        <taxon>Actinomycetota</taxon>
        <taxon>Actinomycetes</taxon>
        <taxon>Micrococcales</taxon>
        <taxon>Microbacteriaceae</taxon>
        <taxon>Subtercola</taxon>
    </lineage>
</organism>
<evidence type="ECO:0008006" key="3">
    <source>
        <dbReference type="Google" id="ProtNLM"/>
    </source>
</evidence>
<dbReference type="Pfam" id="PF13646">
    <property type="entry name" value="HEAT_2"/>
    <property type="match status" value="1"/>
</dbReference>
<keyword evidence="2" id="KW-1185">Reference proteome</keyword>
<name>A0A917EUU6_9MICO</name>
<evidence type="ECO:0000313" key="1">
    <source>
        <dbReference type="EMBL" id="GGF17649.1"/>
    </source>
</evidence>
<sequence>MADDTAHPVSPTDTLEARLEAAVEREGEPRTVARAASLLHGGFEGDDFLRAVGGAHAEGILSGAPALYWPELWGARALLYVWNDTAAPAVLAGLTNQSWRVREMCAKVVAVRSIGTAKDLARLTTDQNARVRAAAARAIAAVGDAASASTLETMLRDYDKEVRRAAQQSLVTLKARLEHPEA</sequence>
<dbReference type="SUPFAM" id="SSF48371">
    <property type="entry name" value="ARM repeat"/>
    <property type="match status" value="1"/>
</dbReference>
<evidence type="ECO:0000313" key="2">
    <source>
        <dbReference type="Proteomes" id="UP000598775"/>
    </source>
</evidence>
<dbReference type="Gene3D" id="1.25.10.10">
    <property type="entry name" value="Leucine-rich Repeat Variant"/>
    <property type="match status" value="1"/>
</dbReference>
<reference evidence="1 2" key="1">
    <citation type="journal article" date="2014" name="Int. J. Syst. Evol. Microbiol.">
        <title>Complete genome sequence of Corynebacterium casei LMG S-19264T (=DSM 44701T), isolated from a smear-ripened cheese.</title>
        <authorList>
            <consortium name="US DOE Joint Genome Institute (JGI-PGF)"/>
            <person name="Walter F."/>
            <person name="Albersmeier A."/>
            <person name="Kalinowski J."/>
            <person name="Ruckert C."/>
        </authorList>
    </citation>
    <scope>NUCLEOTIDE SEQUENCE [LARGE SCALE GENOMIC DNA]</scope>
    <source>
        <strain evidence="1 2">CGMCC 1.12976</strain>
    </source>
</reference>
<accession>A0A917EUU6</accession>
<dbReference type="Proteomes" id="UP000598775">
    <property type="component" value="Unassembled WGS sequence"/>
</dbReference>
<dbReference type="InterPro" id="IPR016024">
    <property type="entry name" value="ARM-type_fold"/>
</dbReference>
<dbReference type="AlphaFoldDB" id="A0A917EUU6"/>
<dbReference type="EMBL" id="BMGP01000002">
    <property type="protein sequence ID" value="GGF17649.1"/>
    <property type="molecule type" value="Genomic_DNA"/>
</dbReference>
<dbReference type="RefSeq" id="WP_188674549.1">
    <property type="nucleotide sequence ID" value="NZ_BMGP01000002.1"/>
</dbReference>
<comment type="caution">
    <text evidence="1">The sequence shown here is derived from an EMBL/GenBank/DDBJ whole genome shotgun (WGS) entry which is preliminary data.</text>
</comment>
<protein>
    <recommendedName>
        <fullName evidence="3">HEAT repeat domain-containing protein</fullName>
    </recommendedName>
</protein>